<evidence type="ECO:0000256" key="1">
    <source>
        <dbReference type="ARBA" id="ARBA00004141"/>
    </source>
</evidence>
<evidence type="ECO:0000256" key="5">
    <source>
        <dbReference type="SAM" id="Phobius"/>
    </source>
</evidence>
<dbReference type="AlphaFoldDB" id="A0A074RSM1"/>
<name>A0A074RSM1_9AGAM</name>
<proteinExistence type="predicted"/>
<evidence type="ECO:0000313" key="7">
    <source>
        <dbReference type="Proteomes" id="UP000027456"/>
    </source>
</evidence>
<accession>A0A074RSM1</accession>
<dbReference type="PANTHER" id="PTHR31465:SF1">
    <property type="entry name" value="PROTEIN RTA1-RELATED"/>
    <property type="match status" value="1"/>
</dbReference>
<evidence type="ECO:0000256" key="3">
    <source>
        <dbReference type="ARBA" id="ARBA00022989"/>
    </source>
</evidence>
<organism evidence="6 7">
    <name type="scientific">Rhizoctonia solani 123E</name>
    <dbReference type="NCBI Taxonomy" id="1423351"/>
    <lineage>
        <taxon>Eukaryota</taxon>
        <taxon>Fungi</taxon>
        <taxon>Dikarya</taxon>
        <taxon>Basidiomycota</taxon>
        <taxon>Agaricomycotina</taxon>
        <taxon>Agaricomycetes</taxon>
        <taxon>Cantharellales</taxon>
        <taxon>Ceratobasidiaceae</taxon>
        <taxon>Rhizoctonia</taxon>
    </lineage>
</organism>
<keyword evidence="7" id="KW-1185">Reference proteome</keyword>
<dbReference type="Proteomes" id="UP000027456">
    <property type="component" value="Unassembled WGS sequence"/>
</dbReference>
<keyword evidence="4 5" id="KW-0472">Membrane</keyword>
<feature type="transmembrane region" description="Helical" evidence="5">
    <location>
        <begin position="270"/>
        <end position="290"/>
    </location>
</feature>
<dbReference type="STRING" id="1423351.A0A074RSM1"/>
<reference evidence="6 7" key="1">
    <citation type="submission" date="2013-12" db="EMBL/GenBank/DDBJ databases">
        <authorList>
            <person name="Cubeta M."/>
            <person name="Pakala S."/>
            <person name="Fedorova N."/>
            <person name="Thomas E."/>
            <person name="Dean R."/>
            <person name="Jabaji S."/>
            <person name="Neate S."/>
            <person name="Toda T."/>
            <person name="Tavantzis S."/>
            <person name="Vilgalys R."/>
            <person name="Bharathan N."/>
            <person name="Pakala S."/>
            <person name="Losada L.S."/>
            <person name="Zafar N."/>
            <person name="Nierman W."/>
        </authorList>
    </citation>
    <scope>NUCLEOTIDE SEQUENCE [LARGE SCALE GENOMIC DNA]</scope>
    <source>
        <strain evidence="6 7">123E</strain>
    </source>
</reference>
<keyword evidence="3 5" id="KW-1133">Transmembrane helix</keyword>
<evidence type="ECO:0000313" key="6">
    <source>
        <dbReference type="EMBL" id="KEP50116.1"/>
    </source>
</evidence>
<feature type="transmembrane region" description="Helical" evidence="5">
    <location>
        <begin position="107"/>
        <end position="128"/>
    </location>
</feature>
<evidence type="ECO:0000256" key="4">
    <source>
        <dbReference type="ARBA" id="ARBA00023136"/>
    </source>
</evidence>
<dbReference type="OrthoDB" id="3358017at2759"/>
<feature type="transmembrane region" description="Helical" evidence="5">
    <location>
        <begin position="230"/>
        <end position="250"/>
    </location>
</feature>
<dbReference type="InterPro" id="IPR007568">
    <property type="entry name" value="RTA1"/>
</dbReference>
<dbReference type="HOGENOM" id="CLU_033465_3_3_1"/>
<protein>
    <submittedName>
        <fullName evidence="6">RTA1-domain protein</fullName>
    </submittedName>
</protein>
<comment type="subcellular location">
    <subcellularLocation>
        <location evidence="1">Membrane</location>
        <topology evidence="1">Multi-pass membrane protein</topology>
    </subcellularLocation>
</comment>
<feature type="transmembrane region" description="Helical" evidence="5">
    <location>
        <begin position="50"/>
        <end position="67"/>
    </location>
</feature>
<dbReference type="Pfam" id="PF04479">
    <property type="entry name" value="RTA1"/>
    <property type="match status" value="1"/>
</dbReference>
<dbReference type="GO" id="GO:0016020">
    <property type="term" value="C:membrane"/>
    <property type="evidence" value="ECO:0007669"/>
    <property type="project" value="UniProtKB-SubCell"/>
</dbReference>
<feature type="transmembrane region" description="Helical" evidence="5">
    <location>
        <begin position="76"/>
        <end position="95"/>
    </location>
</feature>
<keyword evidence="2 5" id="KW-0812">Transmembrane</keyword>
<dbReference type="EMBL" id="AZST01000284">
    <property type="protein sequence ID" value="KEP50116.1"/>
    <property type="molecule type" value="Genomic_DNA"/>
</dbReference>
<evidence type="ECO:0000256" key="2">
    <source>
        <dbReference type="ARBA" id="ARBA00022692"/>
    </source>
</evidence>
<gene>
    <name evidence="6" type="ORF">V565_086160</name>
</gene>
<feature type="transmembrane region" description="Helical" evidence="5">
    <location>
        <begin position="148"/>
        <end position="166"/>
    </location>
</feature>
<dbReference type="PANTHER" id="PTHR31465">
    <property type="entry name" value="PROTEIN RTA1-RELATED"/>
    <property type="match status" value="1"/>
</dbReference>
<sequence length="319" mass="35630">MEDCQRTMFFSKSRFISLYIGLLLQGTYVLAQTDTAPKESPLKYIPSKNAAMIAGGLYMFTAGAMCVRSRQYWGRYMLAMIIGSASYGAGLFLRLLVAEDMESVMKYATMSLVILLSPCAFIAGIYMLLGRLAIHLDATEYLLIRPNILSKVFVLSDVFTFLLQAAGGGMVTGDNANMRNIGSKLFLIGLTAQLVSFLGYTMIFGIFVCRLWALRRDEWSYRPQGIMNHWLALIAAMGISCQNIIVRSVFRVMESAQGRNGTFATQEQYFYLMDCVVLWVAVGVFVVTWPPKHITGYASKSRKTYSSSHVEFMSASSRV</sequence>
<feature type="transmembrane region" description="Helical" evidence="5">
    <location>
        <begin position="186"/>
        <end position="209"/>
    </location>
</feature>
<comment type="caution">
    <text evidence="6">The sequence shown here is derived from an EMBL/GenBank/DDBJ whole genome shotgun (WGS) entry which is preliminary data.</text>
</comment>